<protein>
    <recommendedName>
        <fullName evidence="3">Type III secretion chaperone SycE</fullName>
    </recommendedName>
</protein>
<accession>A0A0U5JHE1</accession>
<evidence type="ECO:0000313" key="1">
    <source>
        <dbReference type="EMBL" id="CUI18018.1"/>
    </source>
</evidence>
<keyword evidence="2" id="KW-1185">Reference proteome</keyword>
<dbReference type="KEGG" id="pnl:PNK_2423"/>
<dbReference type="SUPFAM" id="SSF69635">
    <property type="entry name" value="Type III secretory system chaperone-like"/>
    <property type="match status" value="1"/>
</dbReference>
<dbReference type="RefSeq" id="WP_032124660.1">
    <property type="nucleotide sequence ID" value="NZ_LN879502.1"/>
</dbReference>
<dbReference type="CDD" id="cd16364">
    <property type="entry name" value="T3SC_I-like"/>
    <property type="match status" value="1"/>
</dbReference>
<proteinExistence type="predicted"/>
<evidence type="ECO:0000313" key="2">
    <source>
        <dbReference type="Proteomes" id="UP000069902"/>
    </source>
</evidence>
<sequence length="133" mass="15481">MLIEKDIKKILNQLAGGDAIDVPFEGSDIRVRFLDDASKLSLTTSIYYGGNYIPSSVRRCLSHKSPFSHPSIRTYLSIDEQQYQIYLNYLGHPDVLNQRQLKDLIEEFAQLAEQWRLYLDEHDKNDLVHVRVK</sequence>
<name>A0A0U5JHE1_9BACT</name>
<reference evidence="2" key="1">
    <citation type="submission" date="2015-09" db="EMBL/GenBank/DDBJ databases">
        <authorList>
            <person name="Bertelli C."/>
        </authorList>
    </citation>
    <scope>NUCLEOTIDE SEQUENCE [LARGE SCALE GENOMIC DNA]</scope>
    <source>
        <strain evidence="2">KNic</strain>
    </source>
</reference>
<gene>
    <name evidence="1" type="ORF">PNK_2423</name>
</gene>
<dbReference type="EMBL" id="LN879502">
    <property type="protein sequence ID" value="CUI18018.1"/>
    <property type="molecule type" value="Genomic_DNA"/>
</dbReference>
<organism evidence="1 2">
    <name type="scientific">Candidatus Protochlamydia naegleriophila</name>
    <dbReference type="NCBI Taxonomy" id="389348"/>
    <lineage>
        <taxon>Bacteria</taxon>
        <taxon>Pseudomonadati</taxon>
        <taxon>Chlamydiota</taxon>
        <taxon>Chlamydiia</taxon>
        <taxon>Parachlamydiales</taxon>
        <taxon>Parachlamydiaceae</taxon>
        <taxon>Candidatus Protochlamydia</taxon>
    </lineage>
</organism>
<dbReference type="InParanoid" id="A0A0U5JHE1"/>
<evidence type="ECO:0008006" key="3">
    <source>
        <dbReference type="Google" id="ProtNLM"/>
    </source>
</evidence>
<dbReference type="Gene3D" id="3.30.1460.10">
    <property type="match status" value="1"/>
</dbReference>
<dbReference type="AlphaFoldDB" id="A0A0U5JHE1"/>
<dbReference type="PATRIC" id="fig|389348.3.peg.2717"/>
<dbReference type="Proteomes" id="UP000069902">
    <property type="component" value="Chromosome cPNK"/>
</dbReference>